<dbReference type="GO" id="GO:0070192">
    <property type="term" value="P:chromosome organization involved in meiotic cell cycle"/>
    <property type="evidence" value="ECO:0007669"/>
    <property type="project" value="TreeGrafter"/>
</dbReference>
<dbReference type="GO" id="GO:0000730">
    <property type="term" value="P:DNA recombinase assembly"/>
    <property type="evidence" value="ECO:0007669"/>
    <property type="project" value="TreeGrafter"/>
</dbReference>
<dbReference type="PANTHER" id="PTHR22942">
    <property type="entry name" value="RECA/RAD51/RADA DNA STRAND-PAIRING FAMILY MEMBER"/>
    <property type="match status" value="1"/>
</dbReference>
<dbReference type="GO" id="GO:0003697">
    <property type="term" value="F:single-stranded DNA binding"/>
    <property type="evidence" value="ECO:0007669"/>
    <property type="project" value="TreeGrafter"/>
</dbReference>
<reference evidence="5 6" key="1">
    <citation type="journal article" date="2018" name="Front. Plant Sci.">
        <title>Red Clover (Trifolium pratense) and Zigzag Clover (T. medium) - A Picture of Genomic Similarities and Differences.</title>
        <authorList>
            <person name="Dluhosova J."/>
            <person name="Istvanek J."/>
            <person name="Nedelnik J."/>
            <person name="Repkova J."/>
        </authorList>
    </citation>
    <scope>NUCLEOTIDE SEQUENCE [LARGE SCALE GENOMIC DNA]</scope>
    <source>
        <strain evidence="6">cv. 10/8</strain>
        <tissue evidence="5">Leaf</tissue>
    </source>
</reference>
<dbReference type="GO" id="GO:0005524">
    <property type="term" value="F:ATP binding"/>
    <property type="evidence" value="ECO:0007669"/>
    <property type="project" value="UniProtKB-KW"/>
</dbReference>
<dbReference type="GO" id="GO:0140664">
    <property type="term" value="F:ATP-dependent DNA damage sensor activity"/>
    <property type="evidence" value="ECO:0007669"/>
    <property type="project" value="InterPro"/>
</dbReference>
<evidence type="ECO:0000256" key="2">
    <source>
        <dbReference type="ARBA" id="ARBA00022840"/>
    </source>
</evidence>
<dbReference type="EMBL" id="LXQA010066137">
    <property type="protein sequence ID" value="MCI07644.1"/>
    <property type="molecule type" value="Genomic_DNA"/>
</dbReference>
<proteinExistence type="predicted"/>
<dbReference type="Pfam" id="PF08423">
    <property type="entry name" value="Rad51"/>
    <property type="match status" value="1"/>
</dbReference>
<feature type="domain" description="RecA family profile 1" evidence="4">
    <location>
        <begin position="15"/>
        <end position="82"/>
    </location>
</feature>
<sequence length="82" mass="8975">MGFTSASELHAQRESIIQITTGSRELDKILEGGIETGSITELYGEFRSGKTQLCHTLCVTCQVCCLLFVVLPVVVLVLSSKW</sequence>
<keyword evidence="2" id="KW-0067">ATP-binding</keyword>
<dbReference type="PANTHER" id="PTHR22942:SF39">
    <property type="entry name" value="DNA REPAIR PROTEIN RAD51 HOMOLOG 1"/>
    <property type="match status" value="1"/>
</dbReference>
<evidence type="ECO:0000256" key="3">
    <source>
        <dbReference type="SAM" id="Phobius"/>
    </source>
</evidence>
<dbReference type="InterPro" id="IPR020588">
    <property type="entry name" value="RecA_ATP-bd"/>
</dbReference>
<gene>
    <name evidence="5" type="ORF">A2U01_0028713</name>
</gene>
<dbReference type="InterPro" id="IPR027417">
    <property type="entry name" value="P-loop_NTPase"/>
</dbReference>
<dbReference type="GO" id="GO:0003690">
    <property type="term" value="F:double-stranded DNA binding"/>
    <property type="evidence" value="ECO:0007669"/>
    <property type="project" value="TreeGrafter"/>
</dbReference>
<keyword evidence="3" id="KW-0812">Transmembrane</keyword>
<evidence type="ECO:0000313" key="6">
    <source>
        <dbReference type="Proteomes" id="UP000265520"/>
    </source>
</evidence>
<dbReference type="SUPFAM" id="SSF52540">
    <property type="entry name" value="P-loop containing nucleoside triphosphate hydrolases"/>
    <property type="match status" value="1"/>
</dbReference>
<dbReference type="GO" id="GO:0007131">
    <property type="term" value="P:reciprocal meiotic recombination"/>
    <property type="evidence" value="ECO:0007669"/>
    <property type="project" value="TreeGrafter"/>
</dbReference>
<protein>
    <submittedName>
        <fullName evidence="5">DNA repair protein RAD51 1-like</fullName>
    </submittedName>
</protein>
<organism evidence="5 6">
    <name type="scientific">Trifolium medium</name>
    <dbReference type="NCBI Taxonomy" id="97028"/>
    <lineage>
        <taxon>Eukaryota</taxon>
        <taxon>Viridiplantae</taxon>
        <taxon>Streptophyta</taxon>
        <taxon>Embryophyta</taxon>
        <taxon>Tracheophyta</taxon>
        <taxon>Spermatophyta</taxon>
        <taxon>Magnoliopsida</taxon>
        <taxon>eudicotyledons</taxon>
        <taxon>Gunneridae</taxon>
        <taxon>Pentapetalae</taxon>
        <taxon>rosids</taxon>
        <taxon>fabids</taxon>
        <taxon>Fabales</taxon>
        <taxon>Fabaceae</taxon>
        <taxon>Papilionoideae</taxon>
        <taxon>50 kb inversion clade</taxon>
        <taxon>NPAAA clade</taxon>
        <taxon>Hologalegina</taxon>
        <taxon>IRL clade</taxon>
        <taxon>Trifolieae</taxon>
        <taxon>Trifolium</taxon>
    </lineage>
</organism>
<dbReference type="GO" id="GO:0042148">
    <property type="term" value="P:DNA strand invasion"/>
    <property type="evidence" value="ECO:0007669"/>
    <property type="project" value="TreeGrafter"/>
</dbReference>
<evidence type="ECO:0000259" key="4">
    <source>
        <dbReference type="PROSITE" id="PS50162"/>
    </source>
</evidence>
<dbReference type="Gene3D" id="3.40.50.300">
    <property type="entry name" value="P-loop containing nucleotide triphosphate hydrolases"/>
    <property type="match status" value="1"/>
</dbReference>
<dbReference type="InterPro" id="IPR013632">
    <property type="entry name" value="Rad51_C"/>
</dbReference>
<keyword evidence="3" id="KW-1133">Transmembrane helix</keyword>
<evidence type="ECO:0000313" key="5">
    <source>
        <dbReference type="EMBL" id="MCI07644.1"/>
    </source>
</evidence>
<comment type="caution">
    <text evidence="5">The sequence shown here is derived from an EMBL/GenBank/DDBJ whole genome shotgun (WGS) entry which is preliminary data.</text>
</comment>
<dbReference type="PROSITE" id="PS50162">
    <property type="entry name" value="RECA_2"/>
    <property type="match status" value="1"/>
</dbReference>
<evidence type="ECO:0000256" key="1">
    <source>
        <dbReference type="ARBA" id="ARBA00022741"/>
    </source>
</evidence>
<keyword evidence="1" id="KW-0547">Nucleotide-binding</keyword>
<name>A0A392P7A4_9FABA</name>
<dbReference type="Proteomes" id="UP000265520">
    <property type="component" value="Unassembled WGS sequence"/>
</dbReference>
<accession>A0A392P7A4</accession>
<feature type="transmembrane region" description="Helical" evidence="3">
    <location>
        <begin position="57"/>
        <end position="78"/>
    </location>
</feature>
<keyword evidence="3" id="KW-0472">Membrane</keyword>
<dbReference type="AlphaFoldDB" id="A0A392P7A4"/>
<dbReference type="GO" id="GO:0006312">
    <property type="term" value="P:mitotic recombination"/>
    <property type="evidence" value="ECO:0007669"/>
    <property type="project" value="TreeGrafter"/>
</dbReference>
<dbReference type="GO" id="GO:0000794">
    <property type="term" value="C:condensed nuclear chromosome"/>
    <property type="evidence" value="ECO:0007669"/>
    <property type="project" value="TreeGrafter"/>
</dbReference>
<keyword evidence="6" id="KW-1185">Reference proteome</keyword>
<dbReference type="GO" id="GO:0000150">
    <property type="term" value="F:DNA strand exchange activity"/>
    <property type="evidence" value="ECO:0007669"/>
    <property type="project" value="TreeGrafter"/>
</dbReference>